<evidence type="ECO:0000259" key="2">
    <source>
        <dbReference type="Pfam" id="PF13205"/>
    </source>
</evidence>
<dbReference type="AlphaFoldDB" id="A0A1S2MER4"/>
<evidence type="ECO:0000259" key="4">
    <source>
        <dbReference type="Pfam" id="PF22113"/>
    </source>
</evidence>
<name>A0A1S2MER4_9BACI</name>
<dbReference type="STRING" id="472963.BKP45_06835"/>
<evidence type="ECO:0000259" key="3">
    <source>
        <dbReference type="Pfam" id="PF19077"/>
    </source>
</evidence>
<dbReference type="SUPFAM" id="SSF48695">
    <property type="entry name" value="Multiheme cytochromes"/>
    <property type="match status" value="1"/>
</dbReference>
<accession>A0A1S2MER4</accession>
<dbReference type="Pfam" id="PF22113">
    <property type="entry name" value="Mtrc-MtrF_II-IV_dom"/>
    <property type="match status" value="1"/>
</dbReference>
<sequence>MMQKKEARKKLIVFLCFIIFLHINPFIPSSLVVMGNELETEEGEQDPDQTEEGEEFIKQSEAQQDLAITILTPETGLSFNELIEVNGEVTGSIEETVEITLLVYNYGEEDVFKQYEKIAVDADDHTWIYVINLSETENEDQYVYEDGTYLLQATLNDDEEISSNEVTFTVDRKAPEIEITSPTSDLTNQAIIAGETESGAIVTLYIEGETEAFTDPIISNDEGKFVFELNELQDGKHTFIVTVTNELGNIAETEITFVYDGTSPFVSTNSLFPKPNMSQVSVETLKVKAKIMDENIDLTSVVTPIEVTEQGTGKKVTGTYDIVDETIIFTPNSGEIKPNTKYFVIINPTITDKAGNFIHSRNWSFTTATSTNVGSPHGGYTNNTNSCKICHGVHAASEPKIEQVNLEYADDPNKELKEKVVPDAINGYCMTCHDGTVASNMTNHQNKKSDHNMQLVRKGDNKVVSQSCGNCHNVHLDSHSSNPNLLKDHFVFDHVGIAGVGKIDSSERLCESCHQYDLLDVLNEDQYQVFSYRHWNTSQEEIDGDHFGSVDDYRLCLRCHNEEYANTYKNVEDIETHYKNTNSGHNIAFSKIKDGTLLDGNMPCATCHETHSSPNDKLIKSELGVNADLLIGWSSSDERSFCLSCHNNETEVFGITVPLPMTRTNGNPIGPHQSTSDRACSDCHGGESKTFVEAAHSPSRRGN</sequence>
<keyword evidence="6" id="KW-1185">Reference proteome</keyword>
<feature type="domain" description="SbsA Ig-like" evidence="2">
    <location>
        <begin position="269"/>
        <end position="367"/>
    </location>
</feature>
<evidence type="ECO:0000256" key="1">
    <source>
        <dbReference type="ARBA" id="ARBA00022729"/>
    </source>
</evidence>
<feature type="domain" description="Bacterial Ig-like" evidence="3">
    <location>
        <begin position="192"/>
        <end position="260"/>
    </location>
</feature>
<keyword evidence="1" id="KW-0732">Signal</keyword>
<dbReference type="Proteomes" id="UP000180057">
    <property type="component" value="Unassembled WGS sequence"/>
</dbReference>
<gene>
    <name evidence="5" type="ORF">BKP45_06835</name>
</gene>
<dbReference type="Gene3D" id="1.10.1130.10">
    <property type="entry name" value="Flavocytochrome C3, Chain A"/>
    <property type="match status" value="2"/>
</dbReference>
<protein>
    <submittedName>
        <fullName evidence="5">Uncharacterized protein</fullName>
    </submittedName>
</protein>
<dbReference type="InterPro" id="IPR013783">
    <property type="entry name" value="Ig-like_fold"/>
</dbReference>
<reference evidence="5 6" key="1">
    <citation type="submission" date="2016-10" db="EMBL/GenBank/DDBJ databases">
        <title>Draft genome sequences of four alkaliphilic bacteria belonging to the Anaerobacillus genus.</title>
        <authorList>
            <person name="Bassil N.M."/>
            <person name="Lloyd J.R."/>
        </authorList>
    </citation>
    <scope>NUCLEOTIDE SEQUENCE [LARGE SCALE GENOMIC DNA]</scope>
    <source>
        <strain evidence="5 6">DSM 22531</strain>
    </source>
</reference>
<organism evidence="5 6">
    <name type="scientific">Anaerobacillus alkalidiazotrophicus</name>
    <dbReference type="NCBI Taxonomy" id="472963"/>
    <lineage>
        <taxon>Bacteria</taxon>
        <taxon>Bacillati</taxon>
        <taxon>Bacillota</taxon>
        <taxon>Bacilli</taxon>
        <taxon>Bacillales</taxon>
        <taxon>Bacillaceae</taxon>
        <taxon>Anaerobacillus</taxon>
    </lineage>
</organism>
<dbReference type="Pfam" id="PF13205">
    <property type="entry name" value="Big_5"/>
    <property type="match status" value="1"/>
</dbReference>
<proteinExistence type="predicted"/>
<dbReference type="Gene3D" id="2.60.40.10">
    <property type="entry name" value="Immunoglobulins"/>
    <property type="match status" value="1"/>
</dbReference>
<dbReference type="InterPro" id="IPR036280">
    <property type="entry name" value="Multihaem_cyt_sf"/>
</dbReference>
<dbReference type="EMBL" id="MLQS01000001">
    <property type="protein sequence ID" value="OIJ22347.1"/>
    <property type="molecule type" value="Genomic_DNA"/>
</dbReference>
<dbReference type="Pfam" id="PF19077">
    <property type="entry name" value="Big_13"/>
    <property type="match status" value="1"/>
</dbReference>
<dbReference type="RefSeq" id="WP_071388902.1">
    <property type="nucleotide sequence ID" value="NZ_MLQS01000001.1"/>
</dbReference>
<evidence type="ECO:0000313" key="6">
    <source>
        <dbReference type="Proteomes" id="UP000180057"/>
    </source>
</evidence>
<dbReference type="InterPro" id="IPR032812">
    <property type="entry name" value="SbsA_Ig"/>
</dbReference>
<dbReference type="OrthoDB" id="10939at2"/>
<dbReference type="InterPro" id="IPR051829">
    <property type="entry name" value="Multiheme_Cytochr_ET"/>
</dbReference>
<dbReference type="InterPro" id="IPR054337">
    <property type="entry name" value="Mtrc-MtrF-like_dom_II/IV"/>
</dbReference>
<comment type="caution">
    <text evidence="5">The sequence shown here is derived from an EMBL/GenBank/DDBJ whole genome shotgun (WGS) entry which is preliminary data.</text>
</comment>
<dbReference type="PANTHER" id="PTHR35038:SF8">
    <property type="entry name" value="C-TYPE POLYHEME CYTOCHROME OMCC"/>
    <property type="match status" value="1"/>
</dbReference>
<feature type="domain" description="Outer membrane cytochrome MtrC/MtrF-like" evidence="4">
    <location>
        <begin position="546"/>
        <end position="696"/>
    </location>
</feature>
<dbReference type="InterPro" id="IPR044016">
    <property type="entry name" value="Big_13"/>
</dbReference>
<evidence type="ECO:0000313" key="5">
    <source>
        <dbReference type="EMBL" id="OIJ22347.1"/>
    </source>
</evidence>
<dbReference type="PANTHER" id="PTHR35038">
    <property type="entry name" value="DISSIMILATORY SULFITE REDUCTASE SIRA"/>
    <property type="match status" value="1"/>
</dbReference>